<sequence length="9" mass="1046">MIARPCSIR</sequence>
<gene>
    <name evidence="1" type="ORF">F383_35410</name>
</gene>
<dbReference type="Proteomes" id="UP000032142">
    <property type="component" value="Unassembled WGS sequence"/>
</dbReference>
<proteinExistence type="predicted"/>
<reference evidence="2" key="1">
    <citation type="submission" date="2014-09" db="EMBL/GenBank/DDBJ databases">
        <authorList>
            <person name="Mudge J."/>
            <person name="Ramaraj T."/>
            <person name="Lindquist I.E."/>
            <person name="Bharti A.K."/>
            <person name="Sundararajan A."/>
            <person name="Cameron C.T."/>
            <person name="Woodward J.E."/>
            <person name="May G.D."/>
            <person name="Brubaker C."/>
            <person name="Broadhvest J."/>
            <person name="Wilkins T.A."/>
        </authorList>
    </citation>
    <scope>NUCLEOTIDE SEQUENCE</scope>
    <source>
        <strain evidence="2">cv. AKA8401</strain>
    </source>
</reference>
<organism evidence="1 2">
    <name type="scientific">Gossypium arboreum</name>
    <name type="common">Tree cotton</name>
    <name type="synonym">Gossypium nanking</name>
    <dbReference type="NCBI Taxonomy" id="29729"/>
    <lineage>
        <taxon>Eukaryota</taxon>
        <taxon>Viridiplantae</taxon>
        <taxon>Streptophyta</taxon>
        <taxon>Embryophyta</taxon>
        <taxon>Tracheophyta</taxon>
        <taxon>Spermatophyta</taxon>
        <taxon>Magnoliopsida</taxon>
        <taxon>eudicotyledons</taxon>
        <taxon>Gunneridae</taxon>
        <taxon>Pentapetalae</taxon>
        <taxon>rosids</taxon>
        <taxon>malvids</taxon>
        <taxon>Malvales</taxon>
        <taxon>Malvaceae</taxon>
        <taxon>Malvoideae</taxon>
        <taxon>Gossypium</taxon>
    </lineage>
</organism>
<evidence type="ECO:0000313" key="2">
    <source>
        <dbReference type="Proteomes" id="UP000032142"/>
    </source>
</evidence>
<name>A0A0B0N9E8_GOSAR</name>
<dbReference type="EMBL" id="JRRC01498880">
    <property type="protein sequence ID" value="KHG08474.1"/>
    <property type="molecule type" value="Genomic_DNA"/>
</dbReference>
<comment type="caution">
    <text evidence="1">The sequence shown here is derived from an EMBL/GenBank/DDBJ whole genome shotgun (WGS) entry which is preliminary data.</text>
</comment>
<keyword evidence="2" id="KW-1185">Reference proteome</keyword>
<evidence type="ECO:0000313" key="1">
    <source>
        <dbReference type="EMBL" id="KHG08474.1"/>
    </source>
</evidence>
<accession>A0A0B0N9E8</accession>
<protein>
    <submittedName>
        <fullName evidence="1">Uncharacterized protein</fullName>
    </submittedName>
</protein>